<accession>A0AA86UBX1</accession>
<evidence type="ECO:0000313" key="3">
    <source>
        <dbReference type="Proteomes" id="UP001642409"/>
    </source>
</evidence>
<name>A0AA86UBX1_9EUKA</name>
<dbReference type="AlphaFoldDB" id="A0AA86UBX1"/>
<dbReference type="Proteomes" id="UP001642409">
    <property type="component" value="Unassembled WGS sequence"/>
</dbReference>
<gene>
    <name evidence="2" type="ORF">HINF_LOCUS20603</name>
    <name evidence="1" type="ORF">HINF_LOCUS39420</name>
</gene>
<evidence type="ECO:0000313" key="2">
    <source>
        <dbReference type="EMBL" id="CAL6007360.1"/>
    </source>
</evidence>
<proteinExistence type="predicted"/>
<dbReference type="EMBL" id="CATOUU010000825">
    <property type="protein sequence ID" value="CAI9951775.1"/>
    <property type="molecule type" value="Genomic_DNA"/>
</dbReference>
<dbReference type="EMBL" id="CAXDID020000055">
    <property type="protein sequence ID" value="CAL6007360.1"/>
    <property type="molecule type" value="Genomic_DNA"/>
</dbReference>
<comment type="caution">
    <text evidence="1">The sequence shown here is derived from an EMBL/GenBank/DDBJ whole genome shotgun (WGS) entry which is preliminary data.</text>
</comment>
<reference evidence="1" key="1">
    <citation type="submission" date="2023-06" db="EMBL/GenBank/DDBJ databases">
        <authorList>
            <person name="Kurt Z."/>
        </authorList>
    </citation>
    <scope>NUCLEOTIDE SEQUENCE</scope>
</reference>
<organism evidence="1">
    <name type="scientific">Hexamita inflata</name>
    <dbReference type="NCBI Taxonomy" id="28002"/>
    <lineage>
        <taxon>Eukaryota</taxon>
        <taxon>Metamonada</taxon>
        <taxon>Diplomonadida</taxon>
        <taxon>Hexamitidae</taxon>
        <taxon>Hexamitinae</taxon>
        <taxon>Hexamita</taxon>
    </lineage>
</organism>
<sequence>MWTGQKLNAIKDVYYDSLWLLYQGSLNLAEDGQKKAVGVLKDGLLFAERMGDKQVQNRFLAEVRRYEDVEM</sequence>
<reference evidence="2 3" key="2">
    <citation type="submission" date="2024-07" db="EMBL/GenBank/DDBJ databases">
        <authorList>
            <person name="Akdeniz Z."/>
        </authorList>
    </citation>
    <scope>NUCLEOTIDE SEQUENCE [LARGE SCALE GENOMIC DNA]</scope>
</reference>
<evidence type="ECO:0000313" key="1">
    <source>
        <dbReference type="EMBL" id="CAI9951775.1"/>
    </source>
</evidence>
<keyword evidence="3" id="KW-1185">Reference proteome</keyword>
<protein>
    <submittedName>
        <fullName evidence="1">Uncharacterized protein</fullName>
    </submittedName>
</protein>